<evidence type="ECO:0000313" key="5">
    <source>
        <dbReference type="Proteomes" id="UP000253970"/>
    </source>
</evidence>
<dbReference type="RefSeq" id="WP_114532586.1">
    <property type="nucleotide sequence ID" value="NZ_JAQDVM010000003.1"/>
</dbReference>
<feature type="compositionally biased region" description="Gly residues" evidence="1">
    <location>
        <begin position="240"/>
        <end position="251"/>
    </location>
</feature>
<sequence length="383" mass="40695">MEHGSRKRLVRALACTTMIALALSPGLPGVAAHADAREGDARMMAGGGSVGGGPGAIDHVDKPFGQIIRIIPDHGMSALLYLPALPVDPYHSDEETGHPALQTLRVDRAYADDPDSWEAWGTFEWDADWQEYAWGLDSVQPVYDDDYADPSILYCTVSYSSETVDYRDFYLRATAVVLEDGVRSAIEFEPALFEYAEEWLPEPVEPVDPVEPENPAEPEKPQEPQKEPPTVVNPPDVNGGDSGGNRGGVGQGESERNEASKERPKKDGFPAGGDPVSTASILPLPRNEEPAVGTQDGDGTQENAPDEQAGRAGESDAASKESMPGKAFADSSTSRDSAATSAGSTSSETAHRMPGFALAIGGTIGAMALISCIAAFARARRKR</sequence>
<feature type="compositionally biased region" description="Low complexity" evidence="1">
    <location>
        <begin position="327"/>
        <end position="348"/>
    </location>
</feature>
<feature type="signal peptide" evidence="3">
    <location>
        <begin position="1"/>
        <end position="22"/>
    </location>
</feature>
<protein>
    <recommendedName>
        <fullName evidence="6">Secreted protein</fullName>
    </recommendedName>
</protein>
<dbReference type="Proteomes" id="UP000253970">
    <property type="component" value="Unassembled WGS sequence"/>
</dbReference>
<evidence type="ECO:0008006" key="6">
    <source>
        <dbReference type="Google" id="ProtNLM"/>
    </source>
</evidence>
<proteinExistence type="predicted"/>
<reference evidence="4 5" key="1">
    <citation type="journal article" date="2018" name="Elife">
        <title>Discovery and characterization of a prevalent human gut bacterial enzyme sufficient for the inactivation of a family of plant toxins.</title>
        <authorList>
            <person name="Koppel N."/>
            <person name="Bisanz J.E."/>
            <person name="Pandelia M.E."/>
            <person name="Turnbaugh P.J."/>
            <person name="Balskus E.P."/>
        </authorList>
    </citation>
    <scope>NUCLEOTIDE SEQUENCE [LARGE SCALE GENOMIC DNA]</scope>
    <source>
        <strain evidence="4 5">W1 BHI 6</strain>
    </source>
</reference>
<feature type="compositionally biased region" description="Basic and acidic residues" evidence="1">
    <location>
        <begin position="217"/>
        <end position="226"/>
    </location>
</feature>
<feature type="transmembrane region" description="Helical" evidence="2">
    <location>
        <begin position="356"/>
        <end position="377"/>
    </location>
</feature>
<gene>
    <name evidence="4" type="ORF">C1875_01700</name>
</gene>
<evidence type="ECO:0000256" key="1">
    <source>
        <dbReference type="SAM" id="MobiDB-lite"/>
    </source>
</evidence>
<dbReference type="AlphaFoldDB" id="A0A369MK20"/>
<keyword evidence="3" id="KW-0732">Signal</keyword>
<evidence type="ECO:0000256" key="2">
    <source>
        <dbReference type="SAM" id="Phobius"/>
    </source>
</evidence>
<accession>A0A369MK20</accession>
<evidence type="ECO:0000256" key="3">
    <source>
        <dbReference type="SAM" id="SignalP"/>
    </source>
</evidence>
<dbReference type="EMBL" id="PPTU01000002">
    <property type="protein sequence ID" value="RDB72743.1"/>
    <property type="molecule type" value="Genomic_DNA"/>
</dbReference>
<feature type="compositionally biased region" description="Basic and acidic residues" evidence="1">
    <location>
        <begin position="253"/>
        <end position="268"/>
    </location>
</feature>
<name>A0A369MK20_EGGLN</name>
<keyword evidence="2" id="KW-0812">Transmembrane</keyword>
<feature type="chain" id="PRO_5038677318" description="Secreted protein" evidence="3">
    <location>
        <begin position="23"/>
        <end position="383"/>
    </location>
</feature>
<organism evidence="4 5">
    <name type="scientific">Eggerthella lenta</name>
    <name type="common">Eubacterium lentum</name>
    <dbReference type="NCBI Taxonomy" id="84112"/>
    <lineage>
        <taxon>Bacteria</taxon>
        <taxon>Bacillati</taxon>
        <taxon>Actinomycetota</taxon>
        <taxon>Coriobacteriia</taxon>
        <taxon>Eggerthellales</taxon>
        <taxon>Eggerthellaceae</taxon>
        <taxon>Eggerthella</taxon>
    </lineage>
</organism>
<keyword evidence="2" id="KW-0472">Membrane</keyword>
<comment type="caution">
    <text evidence="4">The sequence shown here is derived from an EMBL/GenBank/DDBJ whole genome shotgun (WGS) entry which is preliminary data.</text>
</comment>
<keyword evidence="2" id="KW-1133">Transmembrane helix</keyword>
<evidence type="ECO:0000313" key="4">
    <source>
        <dbReference type="EMBL" id="RDB72743.1"/>
    </source>
</evidence>
<feature type="region of interest" description="Disordered" evidence="1">
    <location>
        <begin position="204"/>
        <end position="352"/>
    </location>
</feature>